<dbReference type="InterPro" id="IPR051380">
    <property type="entry name" value="pH-response_reg_palI/RIM9"/>
</dbReference>
<feature type="transmembrane region" description="Helical" evidence="1">
    <location>
        <begin position="86"/>
        <end position="108"/>
    </location>
</feature>
<keyword evidence="3" id="KW-1185">Reference proteome</keyword>
<accession>A0A427Y3U6</accession>
<feature type="transmembrane region" description="Helical" evidence="1">
    <location>
        <begin position="12"/>
        <end position="36"/>
    </location>
</feature>
<keyword evidence="1" id="KW-1133">Transmembrane helix</keyword>
<evidence type="ECO:0000313" key="3">
    <source>
        <dbReference type="Proteomes" id="UP000279259"/>
    </source>
</evidence>
<dbReference type="Proteomes" id="UP000279259">
    <property type="component" value="Unassembled WGS sequence"/>
</dbReference>
<keyword evidence="1" id="KW-0472">Membrane</keyword>
<protein>
    <submittedName>
        <fullName evidence="2">Uncharacterized protein</fullName>
    </submittedName>
</protein>
<proteinExistence type="predicted"/>
<dbReference type="PANTHER" id="PTHR28013:SF4">
    <property type="entry name" value="MARVEL DOMAIN-CONTAINING PROTEIN"/>
    <property type="match status" value="1"/>
</dbReference>
<comment type="caution">
    <text evidence="2">The sequence shown here is derived from an EMBL/GenBank/DDBJ whole genome shotgun (WGS) entry which is preliminary data.</text>
</comment>
<organism evidence="2 3">
    <name type="scientific">Saitozyma podzolica</name>
    <dbReference type="NCBI Taxonomy" id="1890683"/>
    <lineage>
        <taxon>Eukaryota</taxon>
        <taxon>Fungi</taxon>
        <taxon>Dikarya</taxon>
        <taxon>Basidiomycota</taxon>
        <taxon>Agaricomycotina</taxon>
        <taxon>Tremellomycetes</taxon>
        <taxon>Tremellales</taxon>
        <taxon>Trimorphomycetaceae</taxon>
        <taxon>Saitozyma</taxon>
    </lineage>
</organism>
<feature type="transmembrane region" description="Helical" evidence="1">
    <location>
        <begin position="120"/>
        <end position="145"/>
    </location>
</feature>
<reference evidence="2 3" key="1">
    <citation type="submission" date="2018-11" db="EMBL/GenBank/DDBJ databases">
        <title>Genome sequence of Saitozyma podzolica DSM 27192.</title>
        <authorList>
            <person name="Aliyu H."/>
            <person name="Gorte O."/>
            <person name="Ochsenreither K."/>
        </authorList>
    </citation>
    <scope>NUCLEOTIDE SEQUENCE [LARGE SCALE GENOMIC DNA]</scope>
    <source>
        <strain evidence="2 3">DSM 27192</strain>
    </source>
</reference>
<gene>
    <name evidence="2" type="ORF">EHS25_003895</name>
</gene>
<dbReference type="PANTHER" id="PTHR28013">
    <property type="entry name" value="PROTEIN DCV1-RELATED"/>
    <property type="match status" value="1"/>
</dbReference>
<dbReference type="GO" id="GO:0005886">
    <property type="term" value="C:plasma membrane"/>
    <property type="evidence" value="ECO:0007669"/>
    <property type="project" value="TreeGrafter"/>
</dbReference>
<evidence type="ECO:0000256" key="1">
    <source>
        <dbReference type="SAM" id="Phobius"/>
    </source>
</evidence>
<evidence type="ECO:0000313" key="2">
    <source>
        <dbReference type="EMBL" id="RSH85754.1"/>
    </source>
</evidence>
<sequence length="175" mass="19328">MFRIDDCLEGHVLIGLVLSLASFVFLILTAFSTPYIRSITYLDTPSGVSFGSFGYCEAAESTTPVCHRSVGYEYGSEIIVWLTRTLILFAFAAMFMLLAFFALVLSLLKVGKFMWNPIYFRTTALLGTTLAILSEIFALNLFVTARMRYNAQGLRPTYGAALWLGLAGAIAGFVR</sequence>
<dbReference type="GO" id="GO:0032153">
    <property type="term" value="C:cell division site"/>
    <property type="evidence" value="ECO:0007669"/>
    <property type="project" value="TreeGrafter"/>
</dbReference>
<dbReference type="OrthoDB" id="2589196at2759"/>
<keyword evidence="1" id="KW-0812">Transmembrane</keyword>
<dbReference type="EMBL" id="RSCD01000019">
    <property type="protein sequence ID" value="RSH85754.1"/>
    <property type="molecule type" value="Genomic_DNA"/>
</dbReference>
<feature type="transmembrane region" description="Helical" evidence="1">
    <location>
        <begin position="157"/>
        <end position="174"/>
    </location>
</feature>
<dbReference type="GO" id="GO:0035838">
    <property type="term" value="C:growing cell tip"/>
    <property type="evidence" value="ECO:0007669"/>
    <property type="project" value="TreeGrafter"/>
</dbReference>
<name>A0A427Y3U6_9TREE</name>
<dbReference type="AlphaFoldDB" id="A0A427Y3U6"/>